<dbReference type="Proteomes" id="UP000271889">
    <property type="component" value="Unassembled WGS sequence"/>
</dbReference>
<sequence>MKRQAYNPKGILDIVKVLSKTMAGEAPGPGGCLKFPACVLAQARRRKRHAERMEQYHKQVASLKQAHEEKMEQHIRQKRQFFSPDANTNCSPCPAWVTVALASRKKRSTNSSEEHDEPRMSLSEAIADIRKKGGYKLGFDVGYFGSDTNN</sequence>
<reference evidence="2 3" key="1">
    <citation type="submission" date="2018-11" db="EMBL/GenBank/DDBJ databases">
        <authorList>
            <consortium name="Pathogen Informatics"/>
        </authorList>
    </citation>
    <scope>NUCLEOTIDE SEQUENCE [LARGE SCALE GENOMIC DNA]</scope>
</reference>
<evidence type="ECO:0000313" key="2">
    <source>
        <dbReference type="EMBL" id="VDK77156.1"/>
    </source>
</evidence>
<protein>
    <submittedName>
        <fullName evidence="2">Uncharacterized protein</fullName>
    </submittedName>
</protein>
<gene>
    <name evidence="2" type="ORF">CGOC_LOCUS7318</name>
</gene>
<keyword evidence="1" id="KW-0175">Coiled coil</keyword>
<dbReference type="AlphaFoldDB" id="A0A3P6SQ67"/>
<accession>A0A3P6SQ67</accession>
<proteinExistence type="predicted"/>
<evidence type="ECO:0000256" key="1">
    <source>
        <dbReference type="SAM" id="Coils"/>
    </source>
</evidence>
<organism evidence="2 3">
    <name type="scientific">Cylicostephanus goldi</name>
    <name type="common">Nematode worm</name>
    <dbReference type="NCBI Taxonomy" id="71465"/>
    <lineage>
        <taxon>Eukaryota</taxon>
        <taxon>Metazoa</taxon>
        <taxon>Ecdysozoa</taxon>
        <taxon>Nematoda</taxon>
        <taxon>Chromadorea</taxon>
        <taxon>Rhabditida</taxon>
        <taxon>Rhabditina</taxon>
        <taxon>Rhabditomorpha</taxon>
        <taxon>Strongyloidea</taxon>
        <taxon>Strongylidae</taxon>
        <taxon>Cylicostephanus</taxon>
    </lineage>
</organism>
<evidence type="ECO:0000313" key="3">
    <source>
        <dbReference type="Proteomes" id="UP000271889"/>
    </source>
</evidence>
<name>A0A3P6SQ67_CYLGO</name>
<keyword evidence="3" id="KW-1185">Reference proteome</keyword>
<dbReference type="EMBL" id="UYRV01025276">
    <property type="protein sequence ID" value="VDK77156.1"/>
    <property type="molecule type" value="Genomic_DNA"/>
</dbReference>
<dbReference type="OrthoDB" id="5850423at2759"/>
<feature type="coiled-coil region" evidence="1">
    <location>
        <begin position="46"/>
        <end position="73"/>
    </location>
</feature>